<evidence type="ECO:0000256" key="1">
    <source>
        <dbReference type="SAM" id="MobiDB-lite"/>
    </source>
</evidence>
<dbReference type="RefSeq" id="WP_090154164.1">
    <property type="nucleotide sequence ID" value="NZ_FNAN01000012.1"/>
</dbReference>
<feature type="compositionally biased region" description="Low complexity" evidence="1">
    <location>
        <begin position="1"/>
        <end position="10"/>
    </location>
</feature>
<organism evidence="2 3">
    <name type="scientific">Dyadobacter soli</name>
    <dbReference type="NCBI Taxonomy" id="659014"/>
    <lineage>
        <taxon>Bacteria</taxon>
        <taxon>Pseudomonadati</taxon>
        <taxon>Bacteroidota</taxon>
        <taxon>Cytophagia</taxon>
        <taxon>Cytophagales</taxon>
        <taxon>Spirosomataceae</taxon>
        <taxon>Dyadobacter</taxon>
    </lineage>
</organism>
<name>A0A1G7NVX6_9BACT</name>
<dbReference type="OrthoDB" id="971358at2"/>
<dbReference type="STRING" id="659014.SAMN04487996_112180"/>
<sequence length="61" mass="6954">MEQTTTTKTQDTADVKAPEQRPGLVLDNIAARMMQSQRDIEAYRRGEMSQAEFDALGIKFY</sequence>
<accession>A0A1G7NVX6</accession>
<evidence type="ECO:0000313" key="3">
    <source>
        <dbReference type="Proteomes" id="UP000198748"/>
    </source>
</evidence>
<dbReference type="AlphaFoldDB" id="A0A1G7NVX6"/>
<gene>
    <name evidence="2" type="ORF">SAMN04487996_112180</name>
</gene>
<evidence type="ECO:0000313" key="2">
    <source>
        <dbReference type="EMBL" id="SDF78195.1"/>
    </source>
</evidence>
<dbReference type="EMBL" id="FNAN01000012">
    <property type="protein sequence ID" value="SDF78195.1"/>
    <property type="molecule type" value="Genomic_DNA"/>
</dbReference>
<dbReference type="Proteomes" id="UP000198748">
    <property type="component" value="Unassembled WGS sequence"/>
</dbReference>
<protein>
    <submittedName>
        <fullName evidence="2">Uncharacterized protein</fullName>
    </submittedName>
</protein>
<proteinExistence type="predicted"/>
<keyword evidence="3" id="KW-1185">Reference proteome</keyword>
<reference evidence="3" key="1">
    <citation type="submission" date="2016-10" db="EMBL/GenBank/DDBJ databases">
        <authorList>
            <person name="Varghese N."/>
            <person name="Submissions S."/>
        </authorList>
    </citation>
    <scope>NUCLEOTIDE SEQUENCE [LARGE SCALE GENOMIC DNA]</scope>
    <source>
        <strain evidence="3">DSM 25329</strain>
    </source>
</reference>
<feature type="region of interest" description="Disordered" evidence="1">
    <location>
        <begin position="1"/>
        <end position="22"/>
    </location>
</feature>